<proteinExistence type="predicted"/>
<protein>
    <submittedName>
        <fullName evidence="3">DUF1835 domain-containing protein</fullName>
    </submittedName>
</protein>
<dbReference type="Pfam" id="PF08874">
    <property type="entry name" value="DUF1835"/>
    <property type="match status" value="1"/>
</dbReference>
<dbReference type="InterPro" id="IPR022123">
    <property type="entry name" value="DUF3658"/>
</dbReference>
<dbReference type="AlphaFoldDB" id="A0A371AVC9"/>
<dbReference type="Proteomes" id="UP000255036">
    <property type="component" value="Unassembled WGS sequence"/>
</dbReference>
<organism evidence="3 4">
    <name type="scientific">Anaerosacchariphilus polymeriproducens</name>
    <dbReference type="NCBI Taxonomy" id="1812858"/>
    <lineage>
        <taxon>Bacteria</taxon>
        <taxon>Bacillati</taxon>
        <taxon>Bacillota</taxon>
        <taxon>Clostridia</taxon>
        <taxon>Lachnospirales</taxon>
        <taxon>Lachnospiraceae</taxon>
        <taxon>Anaerosacchariphilus</taxon>
    </lineage>
</organism>
<sequence length="292" mass="33390">MIELAFNDSTAGALKIAKTMKKGEKLCCTAVFGGTEEEQAELMKPQIPGSQKDIIPLMLELEIGLLNNVDKDWHIRKKILNDLFGNFPGVVEELWQRNISNMKSLQDAKNAMEPIRMWVCDSAPSEMCGLLFICHYMMDANVPLSVVFIPHQIQEDNIITYYRNSGEVLAEQFGKMLEYEKSINRIEKKSYATIWKDLVSENAPLRAILNGTIISVPEDFYDSILRKNIPKEEFIVARIIGKTLNQIPGVSDRWLFLRIQEMVRTGELVEIAEQKDDCPYSGVLKWNLKEDK</sequence>
<evidence type="ECO:0000313" key="4">
    <source>
        <dbReference type="Proteomes" id="UP000255036"/>
    </source>
</evidence>
<dbReference type="EMBL" id="QRCT01000024">
    <property type="protein sequence ID" value="RDU23526.1"/>
    <property type="molecule type" value="Genomic_DNA"/>
</dbReference>
<keyword evidence="4" id="KW-1185">Reference proteome</keyword>
<comment type="caution">
    <text evidence="3">The sequence shown here is derived from an EMBL/GenBank/DDBJ whole genome shotgun (WGS) entry which is preliminary data.</text>
</comment>
<dbReference type="Pfam" id="PF12395">
    <property type="entry name" value="DUF3658"/>
    <property type="match status" value="1"/>
</dbReference>
<dbReference type="InterPro" id="IPR014973">
    <property type="entry name" value="DUF1835"/>
</dbReference>
<feature type="domain" description="DUF3658" evidence="2">
    <location>
        <begin position="177"/>
        <end position="269"/>
    </location>
</feature>
<reference evidence="3 4" key="1">
    <citation type="submission" date="2018-07" db="EMBL/GenBank/DDBJ databases">
        <title>Anaerosacharophilus polymeroproducens gen. nov. sp. nov., an anaerobic bacterium isolated from salt field.</title>
        <authorList>
            <person name="Kim W."/>
            <person name="Yang S.-H."/>
            <person name="Oh J."/>
            <person name="Lee J.-H."/>
            <person name="Kwon K.K."/>
        </authorList>
    </citation>
    <scope>NUCLEOTIDE SEQUENCE [LARGE SCALE GENOMIC DNA]</scope>
    <source>
        <strain evidence="3 4">MCWD5</strain>
    </source>
</reference>
<name>A0A371AVC9_9FIRM</name>
<feature type="domain" description="DUF1835" evidence="1">
    <location>
        <begin position="50"/>
        <end position="147"/>
    </location>
</feature>
<evidence type="ECO:0000313" key="3">
    <source>
        <dbReference type="EMBL" id="RDU23526.1"/>
    </source>
</evidence>
<dbReference type="RefSeq" id="WP_115481892.1">
    <property type="nucleotide sequence ID" value="NZ_QRCT01000024.1"/>
</dbReference>
<evidence type="ECO:0000259" key="1">
    <source>
        <dbReference type="Pfam" id="PF08874"/>
    </source>
</evidence>
<gene>
    <name evidence="3" type="ORF">DWV06_09225</name>
</gene>
<evidence type="ECO:0000259" key="2">
    <source>
        <dbReference type="Pfam" id="PF12395"/>
    </source>
</evidence>
<accession>A0A371AVC9</accession>
<dbReference type="OrthoDB" id="1654031at2"/>